<keyword evidence="1" id="KW-1133">Transmembrane helix</keyword>
<feature type="transmembrane region" description="Helical" evidence="1">
    <location>
        <begin position="83"/>
        <end position="103"/>
    </location>
</feature>
<evidence type="ECO:0000313" key="2">
    <source>
        <dbReference type="EMBL" id="MBO1428736.1"/>
    </source>
</evidence>
<organism evidence="2 3">
    <name type="scientific">Bradyrhizobium quebecense</name>
    <dbReference type="NCBI Taxonomy" id="2748629"/>
    <lineage>
        <taxon>Bacteria</taxon>
        <taxon>Pseudomonadati</taxon>
        <taxon>Pseudomonadota</taxon>
        <taxon>Alphaproteobacteria</taxon>
        <taxon>Hyphomicrobiales</taxon>
        <taxon>Nitrobacteraceae</taxon>
        <taxon>Bradyrhizobium</taxon>
    </lineage>
</organism>
<proteinExistence type="predicted"/>
<protein>
    <submittedName>
        <fullName evidence="2">Uncharacterized protein</fullName>
    </submittedName>
</protein>
<feature type="transmembrane region" description="Helical" evidence="1">
    <location>
        <begin position="109"/>
        <end position="133"/>
    </location>
</feature>
<keyword evidence="1" id="KW-0472">Membrane</keyword>
<evidence type="ECO:0000256" key="1">
    <source>
        <dbReference type="SAM" id="Phobius"/>
    </source>
</evidence>
<keyword evidence="3" id="KW-1185">Reference proteome</keyword>
<gene>
    <name evidence="2" type="ORF">J4P68_04745</name>
</gene>
<dbReference type="Proteomes" id="UP000692816">
    <property type="component" value="Unassembled WGS sequence"/>
</dbReference>
<comment type="caution">
    <text evidence="2">The sequence shown here is derived from an EMBL/GenBank/DDBJ whole genome shotgun (WGS) entry which is preliminary data.</text>
</comment>
<evidence type="ECO:0000313" key="3">
    <source>
        <dbReference type="Proteomes" id="UP000692816"/>
    </source>
</evidence>
<accession>A0ABS3MBC8</accession>
<dbReference type="RefSeq" id="WP_207830837.1">
    <property type="nucleotide sequence ID" value="NZ_CP088282.1"/>
</dbReference>
<sequence>MTLGDFASLVQLGVGLHAGTALLQSITELTESPLERRLSRLHRIAALKLQSGPNGQDLYDHASDLIGDLEVKKVQFFNEYKEVVAVNGGFAIALALLLAAIAFLSGAEIHMIIGLLIAIFSLAPASASLLFLWSRWRSNTEVLRASIETLHKQLFNVA</sequence>
<reference evidence="2" key="1">
    <citation type="journal article" date="2021" name="Int. J. Syst. Evol. Microbiol.">
        <title>Bradyrhizobium septentrionale sp. nov. (sv. septentrionale) and Bradyrhizobium quebecense sp. nov. (sv. septentrionale) associated with legumes native to Canada possess rearranged symbiosis genes and numerous insertion sequences.</title>
        <authorList>
            <person name="Bromfield E.S.P."/>
            <person name="Cloutier S."/>
        </authorList>
    </citation>
    <scope>NUCLEOTIDE SEQUENCE</scope>
    <source>
        <strain evidence="2">12S5</strain>
    </source>
</reference>
<dbReference type="EMBL" id="JAGEPA010000001">
    <property type="protein sequence ID" value="MBO1428736.1"/>
    <property type="molecule type" value="Genomic_DNA"/>
</dbReference>
<name>A0ABS3MBC8_9BRAD</name>
<keyword evidence="1" id="KW-0812">Transmembrane</keyword>